<proteinExistence type="predicted"/>
<dbReference type="Gene3D" id="2.60.40.1190">
    <property type="match status" value="1"/>
</dbReference>
<gene>
    <name evidence="1" type="ORF">Mal52_09510</name>
</gene>
<organism evidence="1 2">
    <name type="scientific">Symmachiella dynata</name>
    <dbReference type="NCBI Taxonomy" id="2527995"/>
    <lineage>
        <taxon>Bacteria</taxon>
        <taxon>Pseudomonadati</taxon>
        <taxon>Planctomycetota</taxon>
        <taxon>Planctomycetia</taxon>
        <taxon>Planctomycetales</taxon>
        <taxon>Planctomycetaceae</taxon>
        <taxon>Symmachiella</taxon>
    </lineage>
</organism>
<keyword evidence="2" id="KW-1185">Reference proteome</keyword>
<dbReference type="Proteomes" id="UP000319383">
    <property type="component" value="Chromosome"/>
</dbReference>
<sequence>MNQLLPHRFLFRYSLPAKYSAKLPLRGKSLLKLSAAHALPDFSDLDSAAKFGDIRLAWNEQGIGLSVKVSGKTRPTVCRAVIPTETDGLQVWIDTRNTQNIHRASRFCHHFAFLPAGDGPKRDQPSASQLAIARAREDAPQTHINDIQVRSVIADDGYQLETWVPAAALHGFDPESTRQLGFYYLLQDSELGQQYPSVGPDFPIAHDPSLWMTVELAR</sequence>
<dbReference type="KEGG" id="sdyn:Mal52_09510"/>
<name>A0A517ZJ53_9PLAN</name>
<dbReference type="EMBL" id="CP036276">
    <property type="protein sequence ID" value="QDU42489.1"/>
    <property type="molecule type" value="Genomic_DNA"/>
</dbReference>
<accession>A0A517ZJ53</accession>
<dbReference type="AlphaFoldDB" id="A0A517ZJ53"/>
<evidence type="ECO:0000313" key="2">
    <source>
        <dbReference type="Proteomes" id="UP000319383"/>
    </source>
</evidence>
<dbReference type="RefSeq" id="WP_145374532.1">
    <property type="nucleotide sequence ID" value="NZ_CP036276.1"/>
</dbReference>
<reference evidence="1 2" key="1">
    <citation type="submission" date="2019-02" db="EMBL/GenBank/DDBJ databases">
        <title>Deep-cultivation of Planctomycetes and their phenomic and genomic characterization uncovers novel biology.</title>
        <authorList>
            <person name="Wiegand S."/>
            <person name="Jogler M."/>
            <person name="Boedeker C."/>
            <person name="Pinto D."/>
            <person name="Vollmers J."/>
            <person name="Rivas-Marin E."/>
            <person name="Kohn T."/>
            <person name="Peeters S.H."/>
            <person name="Heuer A."/>
            <person name="Rast P."/>
            <person name="Oberbeckmann S."/>
            <person name="Bunk B."/>
            <person name="Jeske O."/>
            <person name="Meyerdierks A."/>
            <person name="Storesund J.E."/>
            <person name="Kallscheuer N."/>
            <person name="Luecker S."/>
            <person name="Lage O.M."/>
            <person name="Pohl T."/>
            <person name="Merkel B.J."/>
            <person name="Hornburger P."/>
            <person name="Mueller R.-W."/>
            <person name="Bruemmer F."/>
            <person name="Labrenz M."/>
            <person name="Spormann A.M."/>
            <person name="Op den Camp H."/>
            <person name="Overmann J."/>
            <person name="Amann R."/>
            <person name="Jetten M.S.M."/>
            <person name="Mascher T."/>
            <person name="Medema M.H."/>
            <person name="Devos D.P."/>
            <person name="Kaster A.-K."/>
            <person name="Ovreas L."/>
            <person name="Rohde M."/>
            <person name="Galperin M.Y."/>
            <person name="Jogler C."/>
        </authorList>
    </citation>
    <scope>NUCLEOTIDE SEQUENCE [LARGE SCALE GENOMIC DNA]</scope>
    <source>
        <strain evidence="1 2">Mal52</strain>
    </source>
</reference>
<evidence type="ECO:0008006" key="3">
    <source>
        <dbReference type="Google" id="ProtNLM"/>
    </source>
</evidence>
<protein>
    <recommendedName>
        <fullName evidence="3">Carbohydrate-binding domain-containing protein</fullName>
    </recommendedName>
</protein>
<dbReference type="SUPFAM" id="SSF49344">
    <property type="entry name" value="CBD9-like"/>
    <property type="match status" value="1"/>
</dbReference>
<evidence type="ECO:0000313" key="1">
    <source>
        <dbReference type="EMBL" id="QDU42489.1"/>
    </source>
</evidence>
<dbReference type="CDD" id="cd00241">
    <property type="entry name" value="DOMON_like"/>
    <property type="match status" value="1"/>
</dbReference>